<evidence type="ECO:0000313" key="2">
    <source>
        <dbReference type="EMBL" id="QQO08998.1"/>
    </source>
</evidence>
<accession>A0A7T7XMJ9</accession>
<evidence type="ECO:0000259" key="1">
    <source>
        <dbReference type="Pfam" id="PF13699"/>
    </source>
</evidence>
<dbReference type="RefSeq" id="WP_215626303.1">
    <property type="nucleotide sequence ID" value="NZ_CP067089.2"/>
</dbReference>
<dbReference type="KEGG" id="bhc:JFL75_19020"/>
<dbReference type="InterPro" id="IPR025295">
    <property type="entry name" value="eCIS_core_dom"/>
</dbReference>
<proteinExistence type="predicted"/>
<reference evidence="2" key="1">
    <citation type="submission" date="2021-01" db="EMBL/GenBank/DDBJ databases">
        <title>Description of Breznakiella homolactica.</title>
        <authorList>
            <person name="Song Y."/>
            <person name="Brune A."/>
        </authorList>
    </citation>
    <scope>NUCLEOTIDE SEQUENCE</scope>
    <source>
        <strain evidence="2">RmG30</strain>
    </source>
</reference>
<gene>
    <name evidence="2" type="ORF">JFL75_19020</name>
</gene>
<dbReference type="EMBL" id="CP067089">
    <property type="protein sequence ID" value="QQO08998.1"/>
    <property type="molecule type" value="Genomic_DNA"/>
</dbReference>
<dbReference type="Proteomes" id="UP000595917">
    <property type="component" value="Chromosome"/>
</dbReference>
<organism evidence="2 3">
    <name type="scientific">Breznakiella homolactica</name>
    <dbReference type="NCBI Taxonomy" id="2798577"/>
    <lineage>
        <taxon>Bacteria</taxon>
        <taxon>Pseudomonadati</taxon>
        <taxon>Spirochaetota</taxon>
        <taxon>Spirochaetia</taxon>
        <taxon>Spirochaetales</taxon>
        <taxon>Breznakiellaceae</taxon>
        <taxon>Breznakiella</taxon>
    </lineage>
</organism>
<protein>
    <submittedName>
        <fullName evidence="2">DUF4157 domain-containing protein</fullName>
    </submittedName>
</protein>
<sequence length="237" mass="27528">MENTQSLAGACNAHYNLSRVKNIIEYAIDLKKNKAALFREAAILEKKAQPFAEYQSWEPRMLRDSEADRVFPLESVRVHEYRLEHGGEIEDVHVHTGSYADELARSLNALAVTIGKDIYFRNNQYNPGDEEGRKLLAHELTHVAQYTEGRIQAHSTVEELESEAEAAEQQAEYDSDPYIRFPAGNRVYRLRKSDMGRLVQLTADEVERWLEKQQYEVSEQEYLELLCRYDDWLEGRV</sequence>
<evidence type="ECO:0000313" key="3">
    <source>
        <dbReference type="Proteomes" id="UP000595917"/>
    </source>
</evidence>
<dbReference type="Pfam" id="PF13699">
    <property type="entry name" value="eCIS_core"/>
    <property type="match status" value="1"/>
</dbReference>
<dbReference type="AlphaFoldDB" id="A0A7T7XMJ9"/>
<feature type="domain" description="eCIS core" evidence="1">
    <location>
        <begin position="86"/>
        <end position="149"/>
    </location>
</feature>
<name>A0A7T7XMJ9_9SPIR</name>
<keyword evidence="3" id="KW-1185">Reference proteome</keyword>